<feature type="transmembrane region" description="Helical" evidence="19">
    <location>
        <begin position="6"/>
        <end position="22"/>
    </location>
</feature>
<dbReference type="GO" id="GO:0005886">
    <property type="term" value="C:plasma membrane"/>
    <property type="evidence" value="ECO:0007669"/>
    <property type="project" value="UniProtKB-SubCell"/>
</dbReference>
<comment type="function">
    <text evidence="14">Joins adenosylcobinamide-GDP and alpha-ribazole to generate adenosylcobalamin (Ado-cobalamin). Also synthesizes adenosylcobalamin 5'-phosphate from adenosylcobinamide-GDP and alpha-ribazole 5'-phosphate.</text>
</comment>
<dbReference type="GO" id="GO:0008818">
    <property type="term" value="F:cobalamin 5'-phosphate synthase activity"/>
    <property type="evidence" value="ECO:0007669"/>
    <property type="project" value="InterPro"/>
</dbReference>
<dbReference type="PANTHER" id="PTHR34148:SF1">
    <property type="entry name" value="ADENOSYLCOBINAMIDE-GDP RIBAZOLETRANSFERASE"/>
    <property type="match status" value="1"/>
</dbReference>
<evidence type="ECO:0000256" key="9">
    <source>
        <dbReference type="ARBA" id="ARBA00022679"/>
    </source>
</evidence>
<feature type="transmembrane region" description="Helical" evidence="19">
    <location>
        <begin position="198"/>
        <end position="219"/>
    </location>
</feature>
<keyword evidence="8" id="KW-0169">Cobalamin biosynthesis</keyword>
<dbReference type="EMBL" id="FPHE01000083">
    <property type="protein sequence ID" value="SFV58385.1"/>
    <property type="molecule type" value="Genomic_DNA"/>
</dbReference>
<evidence type="ECO:0000256" key="14">
    <source>
        <dbReference type="ARBA" id="ARBA00025228"/>
    </source>
</evidence>
<keyword evidence="11" id="KW-0460">Magnesium</keyword>
<keyword evidence="13 19" id="KW-0472">Membrane</keyword>
<comment type="catalytic activity">
    <reaction evidence="17">
        <text>alpha-ribazole + adenosylcob(III)inamide-GDP = adenosylcob(III)alamin + GMP + H(+)</text>
        <dbReference type="Rhea" id="RHEA:16049"/>
        <dbReference type="ChEBI" id="CHEBI:10329"/>
        <dbReference type="ChEBI" id="CHEBI:15378"/>
        <dbReference type="ChEBI" id="CHEBI:18408"/>
        <dbReference type="ChEBI" id="CHEBI:58115"/>
        <dbReference type="ChEBI" id="CHEBI:60487"/>
        <dbReference type="EC" id="2.7.8.26"/>
    </reaction>
</comment>
<gene>
    <name evidence="20" type="ORF">MNB_SV-12-629</name>
</gene>
<evidence type="ECO:0000256" key="16">
    <source>
        <dbReference type="ARBA" id="ARBA00032853"/>
    </source>
</evidence>
<comment type="pathway">
    <text evidence="3">Cofactor biosynthesis; adenosylcobalamin biosynthesis; adenosylcobalamin from cob(II)yrinate a,c-diamide: step 7/7.</text>
</comment>
<evidence type="ECO:0000256" key="3">
    <source>
        <dbReference type="ARBA" id="ARBA00004663"/>
    </source>
</evidence>
<dbReference type="GO" id="GO:0009236">
    <property type="term" value="P:cobalamin biosynthetic process"/>
    <property type="evidence" value="ECO:0007669"/>
    <property type="project" value="UniProtKB-UniPathway"/>
</dbReference>
<dbReference type="EC" id="2.7.8.26" evidence="5"/>
<dbReference type="GO" id="GO:0051073">
    <property type="term" value="F:adenosylcobinamide-GDP ribazoletransferase activity"/>
    <property type="evidence" value="ECO:0007669"/>
    <property type="project" value="UniProtKB-EC"/>
</dbReference>
<dbReference type="InterPro" id="IPR003805">
    <property type="entry name" value="CobS"/>
</dbReference>
<feature type="transmembrane region" description="Helical" evidence="19">
    <location>
        <begin position="174"/>
        <end position="192"/>
    </location>
</feature>
<name>A0A1W1BY15_9ZZZZ</name>
<comment type="catalytic activity">
    <reaction evidence="18">
        <text>alpha-ribazole 5'-phosphate + adenosylcob(III)inamide-GDP = adenosylcob(III)alamin 5'-phosphate + GMP + H(+)</text>
        <dbReference type="Rhea" id="RHEA:23560"/>
        <dbReference type="ChEBI" id="CHEBI:15378"/>
        <dbReference type="ChEBI" id="CHEBI:57918"/>
        <dbReference type="ChEBI" id="CHEBI:58115"/>
        <dbReference type="ChEBI" id="CHEBI:60487"/>
        <dbReference type="ChEBI" id="CHEBI:60493"/>
        <dbReference type="EC" id="2.7.8.26"/>
    </reaction>
</comment>
<proteinExistence type="inferred from homology"/>
<keyword evidence="9 20" id="KW-0808">Transferase</keyword>
<evidence type="ECO:0000256" key="7">
    <source>
        <dbReference type="ARBA" id="ARBA00022475"/>
    </source>
</evidence>
<evidence type="ECO:0000256" key="4">
    <source>
        <dbReference type="ARBA" id="ARBA00010561"/>
    </source>
</evidence>
<reference evidence="20" key="1">
    <citation type="submission" date="2016-10" db="EMBL/GenBank/DDBJ databases">
        <authorList>
            <person name="de Groot N.N."/>
        </authorList>
    </citation>
    <scope>NUCLEOTIDE SEQUENCE</scope>
</reference>
<comment type="cofactor">
    <cofactor evidence="1">
        <name>Mg(2+)</name>
        <dbReference type="ChEBI" id="CHEBI:18420"/>
    </cofactor>
</comment>
<feature type="transmembrane region" description="Helical" evidence="19">
    <location>
        <begin position="111"/>
        <end position="136"/>
    </location>
</feature>
<accession>A0A1W1BY15</accession>
<organism evidence="20">
    <name type="scientific">hydrothermal vent metagenome</name>
    <dbReference type="NCBI Taxonomy" id="652676"/>
    <lineage>
        <taxon>unclassified sequences</taxon>
        <taxon>metagenomes</taxon>
        <taxon>ecological metagenomes</taxon>
    </lineage>
</organism>
<keyword evidence="7" id="KW-1003">Cell membrane</keyword>
<feature type="transmembrane region" description="Helical" evidence="19">
    <location>
        <begin position="226"/>
        <end position="246"/>
    </location>
</feature>
<evidence type="ECO:0000256" key="5">
    <source>
        <dbReference type="ARBA" id="ARBA00013200"/>
    </source>
</evidence>
<dbReference type="HAMAP" id="MF_00719">
    <property type="entry name" value="CobS"/>
    <property type="match status" value="1"/>
</dbReference>
<feature type="transmembrane region" description="Helical" evidence="19">
    <location>
        <begin position="34"/>
        <end position="58"/>
    </location>
</feature>
<evidence type="ECO:0000256" key="10">
    <source>
        <dbReference type="ARBA" id="ARBA00022692"/>
    </source>
</evidence>
<evidence type="ECO:0000256" key="15">
    <source>
        <dbReference type="ARBA" id="ARBA00032605"/>
    </source>
</evidence>
<evidence type="ECO:0000256" key="17">
    <source>
        <dbReference type="ARBA" id="ARBA00048623"/>
    </source>
</evidence>
<evidence type="ECO:0000256" key="8">
    <source>
        <dbReference type="ARBA" id="ARBA00022573"/>
    </source>
</evidence>
<evidence type="ECO:0000256" key="2">
    <source>
        <dbReference type="ARBA" id="ARBA00004651"/>
    </source>
</evidence>
<sequence>MRNLYLGFKFSFSYFTILPIKFRSKDNLSKKEVLNHMLLTLPFVGFILGLLTVVIFTLLAKLGWYGAIISAISYMMLYGFIHTEAVVDVYDAMYASHSGKDAFEIIKEPTVGALGVLYAVGFVLMKVAGIVVLLTHNLLAEFIAVLIISRLSLLTQIILHDFKSSFVTQLKESLDYWYLMPLFLSFTALGSYLTAYFILYLLVGIVLGFVISIFFASKLKFVNGDVLGATLEGVEILLFLVVGWFMI</sequence>
<evidence type="ECO:0000313" key="20">
    <source>
        <dbReference type="EMBL" id="SFV58385.1"/>
    </source>
</evidence>
<comment type="similarity">
    <text evidence="4">Belongs to the CobS family.</text>
</comment>
<evidence type="ECO:0000256" key="11">
    <source>
        <dbReference type="ARBA" id="ARBA00022842"/>
    </source>
</evidence>
<dbReference type="Pfam" id="PF02654">
    <property type="entry name" value="CobS"/>
    <property type="match status" value="1"/>
</dbReference>
<keyword evidence="10 19" id="KW-0812">Transmembrane</keyword>
<evidence type="ECO:0000256" key="6">
    <source>
        <dbReference type="ARBA" id="ARBA00015850"/>
    </source>
</evidence>
<dbReference type="AlphaFoldDB" id="A0A1W1BY15"/>
<dbReference type="PANTHER" id="PTHR34148">
    <property type="entry name" value="ADENOSYLCOBINAMIDE-GDP RIBAZOLETRANSFERASE"/>
    <property type="match status" value="1"/>
</dbReference>
<protein>
    <recommendedName>
        <fullName evidence="6">Adenosylcobinamide-GDP ribazoletransferase</fullName>
        <ecNumber evidence="5">2.7.8.26</ecNumber>
    </recommendedName>
    <alternativeName>
        <fullName evidence="16">Cobalamin synthase</fullName>
    </alternativeName>
    <alternativeName>
        <fullName evidence="15">Cobalamin-5'-phosphate synthase</fullName>
    </alternativeName>
</protein>
<evidence type="ECO:0000256" key="19">
    <source>
        <dbReference type="SAM" id="Phobius"/>
    </source>
</evidence>
<feature type="transmembrane region" description="Helical" evidence="19">
    <location>
        <begin position="64"/>
        <end position="90"/>
    </location>
</feature>
<evidence type="ECO:0000256" key="1">
    <source>
        <dbReference type="ARBA" id="ARBA00001946"/>
    </source>
</evidence>
<evidence type="ECO:0000256" key="18">
    <source>
        <dbReference type="ARBA" id="ARBA00049504"/>
    </source>
</evidence>
<keyword evidence="12 19" id="KW-1133">Transmembrane helix</keyword>
<dbReference type="UniPathway" id="UPA00148">
    <property type="reaction ID" value="UER00238"/>
</dbReference>
<evidence type="ECO:0000256" key="12">
    <source>
        <dbReference type="ARBA" id="ARBA00022989"/>
    </source>
</evidence>
<feature type="transmembrane region" description="Helical" evidence="19">
    <location>
        <begin position="142"/>
        <end position="162"/>
    </location>
</feature>
<comment type="subcellular location">
    <subcellularLocation>
        <location evidence="2">Cell membrane</location>
        <topology evidence="2">Multi-pass membrane protein</topology>
    </subcellularLocation>
</comment>
<evidence type="ECO:0000256" key="13">
    <source>
        <dbReference type="ARBA" id="ARBA00023136"/>
    </source>
</evidence>